<keyword evidence="3" id="KW-0479">Metal-binding</keyword>
<keyword evidence="2" id="KW-0813">Transport</keyword>
<protein>
    <submittedName>
        <fullName evidence="7">Superoxide reductase</fullName>
    </submittedName>
</protein>
<dbReference type="InterPro" id="IPR036073">
    <property type="entry name" value="Desulfoferrodoxin_Fe-bd_dom_sf"/>
</dbReference>
<evidence type="ECO:0000313" key="8">
    <source>
        <dbReference type="Proteomes" id="UP000643554"/>
    </source>
</evidence>
<evidence type="ECO:0000256" key="4">
    <source>
        <dbReference type="ARBA" id="ARBA00022982"/>
    </source>
</evidence>
<dbReference type="NCBIfam" id="TIGR00332">
    <property type="entry name" value="neela_ferrous"/>
    <property type="match status" value="1"/>
</dbReference>
<dbReference type="SUPFAM" id="SSF49367">
    <property type="entry name" value="Superoxide reductase-like"/>
    <property type="match status" value="1"/>
</dbReference>
<dbReference type="Pfam" id="PF01880">
    <property type="entry name" value="Desulfoferrodox"/>
    <property type="match status" value="1"/>
</dbReference>
<organism evidence="7 8">
    <name type="scientific">Methanothermococcus okinawensis</name>
    <dbReference type="NCBI Taxonomy" id="155863"/>
    <lineage>
        <taxon>Archaea</taxon>
        <taxon>Methanobacteriati</taxon>
        <taxon>Methanobacteriota</taxon>
        <taxon>Methanomada group</taxon>
        <taxon>Methanococci</taxon>
        <taxon>Methanococcales</taxon>
        <taxon>Methanococcaceae</taxon>
        <taxon>Methanothermococcus</taxon>
    </lineage>
</organism>
<feature type="domain" description="Desulfoferrodoxin ferrous iron-binding" evidence="6">
    <location>
        <begin position="12"/>
        <end position="111"/>
    </location>
</feature>
<name>A0A832ZAH4_9EURY</name>
<gene>
    <name evidence="7" type="ORF">EYH15_02275</name>
</gene>
<accession>A0A832ZAH4</accession>
<dbReference type="Gene3D" id="2.60.40.730">
    <property type="entry name" value="SOR catalytic domain"/>
    <property type="match status" value="1"/>
</dbReference>
<evidence type="ECO:0000256" key="3">
    <source>
        <dbReference type="ARBA" id="ARBA00022723"/>
    </source>
</evidence>
<comment type="caution">
    <text evidence="7">The sequence shown here is derived from an EMBL/GenBank/DDBJ whole genome shotgun (WGS) entry which is preliminary data.</text>
</comment>
<dbReference type="GO" id="GO:0016491">
    <property type="term" value="F:oxidoreductase activity"/>
    <property type="evidence" value="ECO:0007669"/>
    <property type="project" value="InterPro"/>
</dbReference>
<dbReference type="PANTHER" id="PTHR36541">
    <property type="entry name" value="SUPEROXIDE REDUCTASE-RELATED"/>
    <property type="match status" value="1"/>
</dbReference>
<dbReference type="EMBL" id="DQUI01000041">
    <property type="protein sequence ID" value="HIP84299.1"/>
    <property type="molecule type" value="Genomic_DNA"/>
</dbReference>
<dbReference type="GO" id="GO:0005506">
    <property type="term" value="F:iron ion binding"/>
    <property type="evidence" value="ECO:0007669"/>
    <property type="project" value="InterPro"/>
</dbReference>
<evidence type="ECO:0000256" key="2">
    <source>
        <dbReference type="ARBA" id="ARBA00022448"/>
    </source>
</evidence>
<sequence length="118" mass="13546">MSCINAKTIVEGTDFEKKHTPMIECSDVVKAGEIFQVKVHTAGVEHPMEDGHFIQFMELKLGDLPLIRVDLTQYAKPEIVTYIRAPSEEHKGCSMKLTAYMYCNLHGIWKYEKEIKIE</sequence>
<evidence type="ECO:0000256" key="5">
    <source>
        <dbReference type="ARBA" id="ARBA00023004"/>
    </source>
</evidence>
<comment type="similarity">
    <text evidence="1">Belongs to the desulfoferrodoxin family.</text>
</comment>
<dbReference type="CDD" id="cd03172">
    <property type="entry name" value="SORL_classII"/>
    <property type="match status" value="1"/>
</dbReference>
<dbReference type="AlphaFoldDB" id="A0A832ZAH4"/>
<dbReference type="InterPro" id="IPR002742">
    <property type="entry name" value="Desulfoferrodoxin_Fe-bd_dom"/>
</dbReference>
<dbReference type="PANTHER" id="PTHR36541:SF1">
    <property type="entry name" value="SUPEROXIDE REDUCTASE-RELATED"/>
    <property type="match status" value="1"/>
</dbReference>
<evidence type="ECO:0000256" key="1">
    <source>
        <dbReference type="ARBA" id="ARBA00005941"/>
    </source>
</evidence>
<proteinExistence type="inferred from homology"/>
<keyword evidence="4" id="KW-0249">Electron transport</keyword>
<dbReference type="Proteomes" id="UP000643554">
    <property type="component" value="Unassembled WGS sequence"/>
</dbReference>
<reference evidence="7" key="1">
    <citation type="journal article" date="2020" name="ISME J.">
        <title>Gammaproteobacteria mediating utilization of methyl-, sulfur- and petroleum organic compounds in deep ocean hydrothermal plumes.</title>
        <authorList>
            <person name="Zhou Z."/>
            <person name="Liu Y."/>
            <person name="Pan J."/>
            <person name="Cron B.R."/>
            <person name="Toner B.M."/>
            <person name="Anantharaman K."/>
            <person name="Breier J.A."/>
            <person name="Dick G.J."/>
            <person name="Li M."/>
        </authorList>
    </citation>
    <scope>NUCLEOTIDE SEQUENCE</scope>
    <source>
        <strain evidence="7">SZUA-1453</strain>
    </source>
</reference>
<keyword evidence="5" id="KW-0408">Iron</keyword>
<evidence type="ECO:0000313" key="7">
    <source>
        <dbReference type="EMBL" id="HIP84299.1"/>
    </source>
</evidence>
<evidence type="ECO:0000259" key="6">
    <source>
        <dbReference type="Pfam" id="PF01880"/>
    </source>
</evidence>
<dbReference type="InterPro" id="IPR051233">
    <property type="entry name" value="Desulfoferrodoxin_SOR"/>
</dbReference>